<feature type="compositionally biased region" description="Low complexity" evidence="1">
    <location>
        <begin position="217"/>
        <end position="239"/>
    </location>
</feature>
<keyword evidence="3" id="KW-1185">Reference proteome</keyword>
<accession>A0A8H6JX11</accession>
<protein>
    <submittedName>
        <fullName evidence="2">Uncharacterized protein</fullName>
    </submittedName>
</protein>
<evidence type="ECO:0000256" key="1">
    <source>
        <dbReference type="SAM" id="MobiDB-lite"/>
    </source>
</evidence>
<organism evidence="2 3">
    <name type="scientific">Colletotrichum sojae</name>
    <dbReference type="NCBI Taxonomy" id="2175907"/>
    <lineage>
        <taxon>Eukaryota</taxon>
        <taxon>Fungi</taxon>
        <taxon>Dikarya</taxon>
        <taxon>Ascomycota</taxon>
        <taxon>Pezizomycotina</taxon>
        <taxon>Sordariomycetes</taxon>
        <taxon>Hypocreomycetidae</taxon>
        <taxon>Glomerellales</taxon>
        <taxon>Glomerellaceae</taxon>
        <taxon>Colletotrichum</taxon>
        <taxon>Colletotrichum orchidearum species complex</taxon>
    </lineage>
</organism>
<evidence type="ECO:0000313" key="2">
    <source>
        <dbReference type="EMBL" id="KAF6820268.1"/>
    </source>
</evidence>
<comment type="caution">
    <text evidence="2">The sequence shown here is derived from an EMBL/GenBank/DDBJ whole genome shotgun (WGS) entry which is preliminary data.</text>
</comment>
<proteinExistence type="predicted"/>
<reference evidence="2 3" key="1">
    <citation type="journal article" date="2020" name="Phytopathology">
        <title>Genome Sequence Resources of Colletotrichum truncatum, C. plurivorum, C. musicola, and C. sojae: Four Species Pathogenic to Soybean (Glycine max).</title>
        <authorList>
            <person name="Rogerio F."/>
            <person name="Boufleur T.R."/>
            <person name="Ciampi-Guillardi M."/>
            <person name="Sukno S.A."/>
            <person name="Thon M.R."/>
            <person name="Massola Junior N.S."/>
            <person name="Baroncelli R."/>
        </authorList>
    </citation>
    <scope>NUCLEOTIDE SEQUENCE [LARGE SCALE GENOMIC DNA]</scope>
    <source>
        <strain evidence="2 3">LFN0009</strain>
    </source>
</reference>
<dbReference type="AlphaFoldDB" id="A0A8H6JX11"/>
<name>A0A8H6JX11_9PEZI</name>
<dbReference type="Proteomes" id="UP000652219">
    <property type="component" value="Unassembled WGS sequence"/>
</dbReference>
<feature type="compositionally biased region" description="Polar residues" evidence="1">
    <location>
        <begin position="205"/>
        <end position="216"/>
    </location>
</feature>
<feature type="region of interest" description="Disordered" evidence="1">
    <location>
        <begin position="202"/>
        <end position="239"/>
    </location>
</feature>
<sequence>MTGLNLGFPAPWRLANVLTSPEAVQELLHGSTGNMVVLNTRLWLLGLYLASIAAGQLSSFTEQATPRATTSAPWATNSEACAIADSLAISYYQYQWRQCSREQINCDAGAPVPTFHSACHQMSNSIHSCQDPEDQVFPGEVPTAYLSCLCSQSATAGSSMYTDALETCSNWAKTARPQYLTSLQNHCTLSWGLEVTGTGDAASTGPVTASSATGTNTPSPASSGASVSPTTSPSGASGASGRPFDIRWAGLIAATVMGLGVFL</sequence>
<gene>
    <name evidence="2" type="ORF">CSOJ01_00971</name>
</gene>
<dbReference type="EMBL" id="WIGN01000006">
    <property type="protein sequence ID" value="KAF6820268.1"/>
    <property type="molecule type" value="Genomic_DNA"/>
</dbReference>
<evidence type="ECO:0000313" key="3">
    <source>
        <dbReference type="Proteomes" id="UP000652219"/>
    </source>
</evidence>